<dbReference type="KEGG" id="soy:115887895"/>
<dbReference type="PANTHER" id="PTHR34239:SF2">
    <property type="entry name" value="TRANSPOSABLE ELEMENT P TRANSPOSASE_THAP9 CONSERVED DOMAIN-CONTAINING PROTEIN"/>
    <property type="match status" value="1"/>
</dbReference>
<accession>A0A6J2YIQ8</accession>
<sequence>MPRSTRKRKSNSDYVKLVTKIKKLTELVERKCKSETDSDSDDSEETNSVASTNSSRCFTPTDLPLDQNITMPSPVTSSVPHLSQHATTNTVQIENILGDFKRPPNRGQSLHSGIQQRWEKFLKEGVDKDEILNFRSLYPQPKNLNTLYGPDLNLEIKTAIPQSTLKSDTYIQKIQHEIGIALCAISEPLNKRLLNENDHPTSEIKVLADTAKILCNVHNKLSLHRRYGIIQKLDLSIKDGARKRRG</sequence>
<name>A0A6J2YIQ8_SITOR</name>
<dbReference type="AlphaFoldDB" id="A0A6J2YIQ8"/>
<gene>
    <name evidence="3" type="primary">LOC115887895</name>
</gene>
<dbReference type="Proteomes" id="UP000504635">
    <property type="component" value="Unplaced"/>
</dbReference>
<dbReference type="PANTHER" id="PTHR34239">
    <property type="entry name" value="APPLE DOMAIN-CONTAINING PROTEIN"/>
    <property type="match status" value="1"/>
</dbReference>
<protein>
    <submittedName>
        <fullName evidence="3">Uncharacterized protein LOC115887895</fullName>
    </submittedName>
</protein>
<dbReference type="RefSeq" id="XP_030763277.1">
    <property type="nucleotide sequence ID" value="XM_030907417.1"/>
</dbReference>
<organism evidence="2 3">
    <name type="scientific">Sitophilus oryzae</name>
    <name type="common">Rice weevil</name>
    <name type="synonym">Curculio oryzae</name>
    <dbReference type="NCBI Taxonomy" id="7048"/>
    <lineage>
        <taxon>Eukaryota</taxon>
        <taxon>Metazoa</taxon>
        <taxon>Ecdysozoa</taxon>
        <taxon>Arthropoda</taxon>
        <taxon>Hexapoda</taxon>
        <taxon>Insecta</taxon>
        <taxon>Pterygota</taxon>
        <taxon>Neoptera</taxon>
        <taxon>Endopterygota</taxon>
        <taxon>Coleoptera</taxon>
        <taxon>Polyphaga</taxon>
        <taxon>Cucujiformia</taxon>
        <taxon>Curculionidae</taxon>
        <taxon>Dryophthorinae</taxon>
        <taxon>Sitophilus</taxon>
    </lineage>
</organism>
<dbReference type="GeneID" id="115887895"/>
<proteinExistence type="predicted"/>
<dbReference type="InParanoid" id="A0A6J2YIQ8"/>
<feature type="region of interest" description="Disordered" evidence="1">
    <location>
        <begin position="29"/>
        <end position="61"/>
    </location>
</feature>
<evidence type="ECO:0000313" key="3">
    <source>
        <dbReference type="RefSeq" id="XP_030763277.1"/>
    </source>
</evidence>
<keyword evidence="2" id="KW-1185">Reference proteome</keyword>
<feature type="compositionally biased region" description="Polar residues" evidence="1">
    <location>
        <begin position="47"/>
        <end position="58"/>
    </location>
</feature>
<reference evidence="3" key="1">
    <citation type="submission" date="2025-08" db="UniProtKB">
        <authorList>
            <consortium name="RefSeq"/>
        </authorList>
    </citation>
    <scope>IDENTIFICATION</scope>
    <source>
        <tissue evidence="3">Gonads</tissue>
    </source>
</reference>
<evidence type="ECO:0000313" key="2">
    <source>
        <dbReference type="Proteomes" id="UP000504635"/>
    </source>
</evidence>
<dbReference type="OrthoDB" id="6783168at2759"/>
<evidence type="ECO:0000256" key="1">
    <source>
        <dbReference type="SAM" id="MobiDB-lite"/>
    </source>
</evidence>